<feature type="signal peptide" evidence="1">
    <location>
        <begin position="1"/>
        <end position="16"/>
    </location>
</feature>
<dbReference type="OrthoDB" id="6135406at2759"/>
<organism evidence="2 3">
    <name type="scientific">Mytilus galloprovincialis</name>
    <name type="common">Mediterranean mussel</name>
    <dbReference type="NCBI Taxonomy" id="29158"/>
    <lineage>
        <taxon>Eukaryota</taxon>
        <taxon>Metazoa</taxon>
        <taxon>Spiralia</taxon>
        <taxon>Lophotrochozoa</taxon>
        <taxon>Mollusca</taxon>
        <taxon>Bivalvia</taxon>
        <taxon>Autobranchia</taxon>
        <taxon>Pteriomorphia</taxon>
        <taxon>Mytilida</taxon>
        <taxon>Mytiloidea</taxon>
        <taxon>Mytilidae</taxon>
        <taxon>Mytilinae</taxon>
        <taxon>Mytilus</taxon>
    </lineage>
</organism>
<dbReference type="Proteomes" id="UP000596742">
    <property type="component" value="Unassembled WGS sequence"/>
</dbReference>
<sequence>MKIAFALLVILPMAFSMPEKRLILDSLLQGAELKTLVDGIVGQLGSDASEQACEAECHTLIQQDHLLQFGCPLICKSCNVKTENLLRGAELKTLVDGIVGQLDSDASEQACETECHTLIQQDHLLQFGCPLTFYKAHRFGHPKASPTAAP</sequence>
<comment type="caution">
    <text evidence="2">The sequence shown here is derived from an EMBL/GenBank/DDBJ whole genome shotgun (WGS) entry which is preliminary data.</text>
</comment>
<accession>A0A8B6FJI4</accession>
<evidence type="ECO:0000313" key="3">
    <source>
        <dbReference type="Proteomes" id="UP000596742"/>
    </source>
</evidence>
<evidence type="ECO:0000256" key="1">
    <source>
        <dbReference type="SAM" id="SignalP"/>
    </source>
</evidence>
<name>A0A8B6FJI4_MYTGA</name>
<protein>
    <submittedName>
        <fullName evidence="2">Uncharacterized protein</fullName>
    </submittedName>
</protein>
<proteinExistence type="predicted"/>
<dbReference type="EMBL" id="UYJE01006780">
    <property type="protein sequence ID" value="VDI48850.1"/>
    <property type="molecule type" value="Genomic_DNA"/>
</dbReference>
<gene>
    <name evidence="2" type="ORF">MGAL_10B077771</name>
</gene>
<feature type="chain" id="PRO_5032412574" evidence="1">
    <location>
        <begin position="17"/>
        <end position="150"/>
    </location>
</feature>
<keyword evidence="3" id="KW-1185">Reference proteome</keyword>
<keyword evidence="1" id="KW-0732">Signal</keyword>
<evidence type="ECO:0000313" key="2">
    <source>
        <dbReference type="EMBL" id="VDI48850.1"/>
    </source>
</evidence>
<dbReference type="AlphaFoldDB" id="A0A8B6FJI4"/>
<reference evidence="2" key="1">
    <citation type="submission" date="2018-11" db="EMBL/GenBank/DDBJ databases">
        <authorList>
            <person name="Alioto T."/>
            <person name="Alioto T."/>
        </authorList>
    </citation>
    <scope>NUCLEOTIDE SEQUENCE</scope>
</reference>